<protein>
    <recommendedName>
        <fullName evidence="4">VIT family protein</fullName>
    </recommendedName>
</protein>
<comment type="caution">
    <text evidence="2">The sequence shown here is derived from an EMBL/GenBank/DDBJ whole genome shotgun (WGS) entry which is preliminary data.</text>
</comment>
<keyword evidence="1" id="KW-1133">Transmembrane helix</keyword>
<reference evidence="2 3" key="1">
    <citation type="submission" date="2024-03" db="EMBL/GenBank/DDBJ databases">
        <title>Novel species of the genus Variovorax.</title>
        <authorList>
            <person name="Liu Q."/>
            <person name="Xin Y.-H."/>
        </authorList>
    </citation>
    <scope>NUCLEOTIDE SEQUENCE [LARGE SCALE GENOMIC DNA]</scope>
    <source>
        <strain evidence="2 3">KACC 18501</strain>
    </source>
</reference>
<proteinExistence type="predicted"/>
<accession>A0ABU8WBF2</accession>
<feature type="transmembrane region" description="Helical" evidence="1">
    <location>
        <begin position="142"/>
        <end position="164"/>
    </location>
</feature>
<keyword evidence="3" id="KW-1185">Reference proteome</keyword>
<dbReference type="EMBL" id="JBBKZV010000067">
    <property type="protein sequence ID" value="MEJ8827382.1"/>
    <property type="molecule type" value="Genomic_DNA"/>
</dbReference>
<evidence type="ECO:0000313" key="2">
    <source>
        <dbReference type="EMBL" id="MEJ8827382.1"/>
    </source>
</evidence>
<feature type="transmembrane region" description="Helical" evidence="1">
    <location>
        <begin position="176"/>
        <end position="194"/>
    </location>
</feature>
<gene>
    <name evidence="2" type="ORF">WKW80_36310</name>
</gene>
<evidence type="ECO:0000313" key="3">
    <source>
        <dbReference type="Proteomes" id="UP001363010"/>
    </source>
</evidence>
<sequence length="220" mass="22888">MTNAAEATREPVLSPVDRISELLFGLLMALSFVGAVSVADAGRTEIRAMFIAALGCNLAWGLVDAVMYLVRTVADRGRLLAVYRSVRTAPDAQAGRAALERSLSPAVAVVVSPAEVEAIRGRILALPSVPPRPTLHGDDFRAAASVFVFVVVATFPVVLPFALMQDVGTAKNVSRAIALAMLFLGGLGLGRYAGYGSWKVGILMAGLGTLLVGAIKVLGG</sequence>
<dbReference type="RefSeq" id="WP_340368408.1">
    <property type="nucleotide sequence ID" value="NZ_JBBKZV010000067.1"/>
</dbReference>
<organism evidence="2 3">
    <name type="scientific">Variovorax humicola</name>
    <dbReference type="NCBI Taxonomy" id="1769758"/>
    <lineage>
        <taxon>Bacteria</taxon>
        <taxon>Pseudomonadati</taxon>
        <taxon>Pseudomonadota</taxon>
        <taxon>Betaproteobacteria</taxon>
        <taxon>Burkholderiales</taxon>
        <taxon>Comamonadaceae</taxon>
        <taxon>Variovorax</taxon>
    </lineage>
</organism>
<keyword evidence="1" id="KW-0472">Membrane</keyword>
<keyword evidence="1" id="KW-0812">Transmembrane</keyword>
<feature type="transmembrane region" description="Helical" evidence="1">
    <location>
        <begin position="200"/>
        <end position="219"/>
    </location>
</feature>
<dbReference type="Proteomes" id="UP001363010">
    <property type="component" value="Unassembled WGS sequence"/>
</dbReference>
<feature type="transmembrane region" description="Helical" evidence="1">
    <location>
        <begin position="22"/>
        <end position="41"/>
    </location>
</feature>
<name>A0ABU8WBF2_9BURK</name>
<evidence type="ECO:0008006" key="4">
    <source>
        <dbReference type="Google" id="ProtNLM"/>
    </source>
</evidence>
<evidence type="ECO:0000256" key="1">
    <source>
        <dbReference type="SAM" id="Phobius"/>
    </source>
</evidence>
<feature type="transmembrane region" description="Helical" evidence="1">
    <location>
        <begin position="48"/>
        <end position="70"/>
    </location>
</feature>